<evidence type="ECO:0000256" key="9">
    <source>
        <dbReference type="SAM" id="MobiDB-lite"/>
    </source>
</evidence>
<dbReference type="InterPro" id="IPR029054">
    <property type="entry name" value="dUTPase-like"/>
</dbReference>
<feature type="region of interest" description="Disordered" evidence="9">
    <location>
        <begin position="150"/>
        <end position="174"/>
    </location>
</feature>
<dbReference type="InterPro" id="IPR036157">
    <property type="entry name" value="dUTPase-like_sf"/>
</dbReference>
<dbReference type="PANTHER" id="PTHR11241:SF0">
    <property type="entry name" value="DEOXYURIDINE 5'-TRIPHOSPHATE NUCLEOTIDOHYDROLASE"/>
    <property type="match status" value="1"/>
</dbReference>
<dbReference type="AlphaFoldDB" id="A0A317ZRT5"/>
<dbReference type="GO" id="GO:0004170">
    <property type="term" value="F:dUTP diphosphatase activity"/>
    <property type="evidence" value="ECO:0007669"/>
    <property type="project" value="UniProtKB-UniRule"/>
</dbReference>
<evidence type="ECO:0000259" key="10">
    <source>
        <dbReference type="Pfam" id="PF00692"/>
    </source>
</evidence>
<dbReference type="GO" id="GO:0006226">
    <property type="term" value="P:dUMP biosynthetic process"/>
    <property type="evidence" value="ECO:0007669"/>
    <property type="project" value="UniProtKB-UniRule"/>
</dbReference>
<dbReference type="SUPFAM" id="SSF51283">
    <property type="entry name" value="dUTPase-like"/>
    <property type="match status" value="1"/>
</dbReference>
<sequence length="174" mass="17533">MVESVEVLITASVLPTYAHPGDAGADLHAAEARILAPGERALIGTGVSIALPDGYAAFVVPRSGLAAKHGITVVNSPGTVDAGYRGEIKVCLLNTDATAPFAIEVGDRIAQLIVVPVSRAVFVPVERLPGSHRGEGGFGSTGVAARATVEAAADSTPPTIAAPHPADPQSGETL</sequence>
<dbReference type="FunFam" id="2.70.40.10:FF:000008">
    <property type="entry name" value="Deoxyuridine 5'-triphosphate nucleotidohydrolase"/>
    <property type="match status" value="1"/>
</dbReference>
<comment type="caution">
    <text evidence="11">The sequence shown here is derived from an EMBL/GenBank/DDBJ whole genome shotgun (WGS) entry which is preliminary data.</text>
</comment>
<comment type="caution">
    <text evidence="8">Lacks conserved residue(s) required for the propagation of feature annotation.</text>
</comment>
<dbReference type="EMBL" id="QHLY01000012">
    <property type="protein sequence ID" value="PXA67763.1"/>
    <property type="molecule type" value="Genomic_DNA"/>
</dbReference>
<feature type="binding site" evidence="8">
    <location>
        <begin position="62"/>
        <end position="64"/>
    </location>
    <ligand>
        <name>substrate</name>
    </ligand>
</feature>
<evidence type="ECO:0000256" key="3">
    <source>
        <dbReference type="ARBA" id="ARBA00022723"/>
    </source>
</evidence>
<name>A0A317ZRT5_9MICO</name>
<feature type="domain" description="dUTPase-like" evidence="10">
    <location>
        <begin position="14"/>
        <end position="142"/>
    </location>
</feature>
<evidence type="ECO:0000256" key="1">
    <source>
        <dbReference type="ARBA" id="ARBA00001946"/>
    </source>
</evidence>
<keyword evidence="4 8" id="KW-0378">Hydrolase</keyword>
<dbReference type="Gene3D" id="2.70.40.10">
    <property type="match status" value="1"/>
</dbReference>
<evidence type="ECO:0000256" key="2">
    <source>
        <dbReference type="ARBA" id="ARBA00006581"/>
    </source>
</evidence>
<dbReference type="Proteomes" id="UP000246722">
    <property type="component" value="Unassembled WGS sequence"/>
</dbReference>
<dbReference type="Pfam" id="PF00692">
    <property type="entry name" value="dUTPase"/>
    <property type="match status" value="1"/>
</dbReference>
<evidence type="ECO:0000256" key="6">
    <source>
        <dbReference type="ARBA" id="ARBA00023080"/>
    </source>
</evidence>
<dbReference type="NCBIfam" id="TIGR00576">
    <property type="entry name" value="dut"/>
    <property type="match status" value="1"/>
</dbReference>
<keyword evidence="12" id="KW-1185">Reference proteome</keyword>
<dbReference type="InterPro" id="IPR033704">
    <property type="entry name" value="dUTPase_trimeric"/>
</dbReference>
<dbReference type="GO" id="GO:0000287">
    <property type="term" value="F:magnesium ion binding"/>
    <property type="evidence" value="ECO:0007669"/>
    <property type="project" value="UniProtKB-UniRule"/>
</dbReference>
<evidence type="ECO:0000256" key="5">
    <source>
        <dbReference type="ARBA" id="ARBA00022842"/>
    </source>
</evidence>
<evidence type="ECO:0000313" key="12">
    <source>
        <dbReference type="Proteomes" id="UP000246722"/>
    </source>
</evidence>
<evidence type="ECO:0000313" key="11">
    <source>
        <dbReference type="EMBL" id="PXA67763.1"/>
    </source>
</evidence>
<dbReference type="UniPathway" id="UPA00610">
    <property type="reaction ID" value="UER00666"/>
</dbReference>
<feature type="binding site" evidence="8">
    <location>
        <position position="75"/>
    </location>
    <ligand>
        <name>substrate</name>
    </ligand>
</feature>
<dbReference type="RefSeq" id="WP_110127438.1">
    <property type="nucleotide sequence ID" value="NZ_QHLY01000012.1"/>
</dbReference>
<proteinExistence type="inferred from homology"/>
<comment type="similarity">
    <text evidence="2 8">Belongs to the dUTPase family.</text>
</comment>
<reference evidence="11 12" key="1">
    <citation type="submission" date="2018-05" db="EMBL/GenBank/DDBJ databases">
        <title>Genetic diversity of glacier-inhabiting Cryobacterium bacteria in China and description of Cryobacterium mengkeensis sp. nov. and Arthrobacter glacialis sp. nov.</title>
        <authorList>
            <person name="Liu Q."/>
            <person name="Xin Y.-H."/>
        </authorList>
    </citation>
    <scope>NUCLEOTIDE SEQUENCE [LARGE SCALE GENOMIC DNA]</scope>
    <source>
        <strain evidence="11 12">SK-1</strain>
    </source>
</reference>
<dbReference type="EC" id="3.6.1.23" evidence="8"/>
<dbReference type="CDD" id="cd07557">
    <property type="entry name" value="trimeric_dUTPase"/>
    <property type="match status" value="1"/>
</dbReference>
<dbReference type="GO" id="GO:0046081">
    <property type="term" value="P:dUTP catabolic process"/>
    <property type="evidence" value="ECO:0007669"/>
    <property type="project" value="InterPro"/>
</dbReference>
<gene>
    <name evidence="8" type="primary">dut</name>
    <name evidence="11" type="ORF">CTB96_13815</name>
</gene>
<dbReference type="PANTHER" id="PTHR11241">
    <property type="entry name" value="DEOXYURIDINE 5'-TRIPHOSPHATE NUCLEOTIDOHYDROLASE"/>
    <property type="match status" value="1"/>
</dbReference>
<keyword evidence="5 8" id="KW-0460">Magnesium</keyword>
<organism evidence="11 12">
    <name type="scientific">Cryobacterium arcticum</name>
    <dbReference type="NCBI Taxonomy" id="670052"/>
    <lineage>
        <taxon>Bacteria</taxon>
        <taxon>Bacillati</taxon>
        <taxon>Actinomycetota</taxon>
        <taxon>Actinomycetes</taxon>
        <taxon>Micrococcales</taxon>
        <taxon>Microbacteriaceae</taxon>
        <taxon>Cryobacterium</taxon>
    </lineage>
</organism>
<dbReference type="OrthoDB" id="9809956at2"/>
<comment type="catalytic activity">
    <reaction evidence="7 8">
        <text>dUTP + H2O = dUMP + diphosphate + H(+)</text>
        <dbReference type="Rhea" id="RHEA:10248"/>
        <dbReference type="ChEBI" id="CHEBI:15377"/>
        <dbReference type="ChEBI" id="CHEBI:15378"/>
        <dbReference type="ChEBI" id="CHEBI:33019"/>
        <dbReference type="ChEBI" id="CHEBI:61555"/>
        <dbReference type="ChEBI" id="CHEBI:246422"/>
        <dbReference type="EC" id="3.6.1.23"/>
    </reaction>
</comment>
<dbReference type="NCBIfam" id="NF001862">
    <property type="entry name" value="PRK00601.1"/>
    <property type="match status" value="1"/>
</dbReference>
<accession>A0A317ZRT5</accession>
<evidence type="ECO:0000256" key="4">
    <source>
        <dbReference type="ARBA" id="ARBA00022801"/>
    </source>
</evidence>
<keyword evidence="6 8" id="KW-0546">Nucleotide metabolism</keyword>
<evidence type="ECO:0000256" key="8">
    <source>
        <dbReference type="HAMAP-Rule" id="MF_00116"/>
    </source>
</evidence>
<feature type="binding site" evidence="8">
    <location>
        <begin position="79"/>
        <end position="81"/>
    </location>
    <ligand>
        <name>substrate</name>
    </ligand>
</feature>
<dbReference type="InterPro" id="IPR008181">
    <property type="entry name" value="dUTPase"/>
</dbReference>
<dbReference type="HAMAP" id="MF_00116">
    <property type="entry name" value="dUTPase_bact"/>
    <property type="match status" value="1"/>
</dbReference>
<comment type="cofactor">
    <cofactor evidence="1 8">
        <name>Mg(2+)</name>
        <dbReference type="ChEBI" id="CHEBI:18420"/>
    </cofactor>
</comment>
<keyword evidence="3 8" id="KW-0479">Metal-binding</keyword>
<evidence type="ECO:0000256" key="7">
    <source>
        <dbReference type="ARBA" id="ARBA00047686"/>
    </source>
</evidence>
<comment type="function">
    <text evidence="8">This enzyme is involved in nucleotide metabolism: it produces dUMP, the immediate precursor of thymidine nucleotides and it decreases the intracellular concentration of dUTP so that uracil cannot be incorporated into DNA.</text>
</comment>
<comment type="pathway">
    <text evidence="8">Pyrimidine metabolism; dUMP biosynthesis; dUMP from dCTP (dUTP route): step 2/2.</text>
</comment>
<protein>
    <recommendedName>
        <fullName evidence="8">Deoxyuridine 5'-triphosphate nucleotidohydrolase</fullName>
        <shortName evidence="8">dUTPase</shortName>
        <ecNumber evidence="8">3.6.1.23</ecNumber>
    </recommendedName>
    <alternativeName>
        <fullName evidence="8">dUTP pyrophosphatase</fullName>
    </alternativeName>
</protein>